<dbReference type="RefSeq" id="WP_390297412.1">
    <property type="nucleotide sequence ID" value="NZ_JBHSFU010000008.1"/>
</dbReference>
<reference evidence="3" key="1">
    <citation type="journal article" date="2019" name="Int. J. Syst. Evol. Microbiol.">
        <title>The Global Catalogue of Microorganisms (GCM) 10K type strain sequencing project: providing services to taxonomists for standard genome sequencing and annotation.</title>
        <authorList>
            <consortium name="The Broad Institute Genomics Platform"/>
            <consortium name="The Broad Institute Genome Sequencing Center for Infectious Disease"/>
            <person name="Wu L."/>
            <person name="Ma J."/>
        </authorList>
    </citation>
    <scope>NUCLEOTIDE SEQUENCE [LARGE SCALE GENOMIC DNA]</scope>
    <source>
        <strain evidence="3">CGMCC 4.7426</strain>
    </source>
</reference>
<comment type="caution">
    <text evidence="2">The sequence shown here is derived from an EMBL/GenBank/DDBJ whole genome shotgun (WGS) entry which is preliminary data.</text>
</comment>
<feature type="compositionally biased region" description="Basic and acidic residues" evidence="1">
    <location>
        <begin position="1"/>
        <end position="14"/>
    </location>
</feature>
<gene>
    <name evidence="2" type="ORF">ACFO3D_14380</name>
</gene>
<evidence type="ECO:0000313" key="2">
    <source>
        <dbReference type="EMBL" id="MFC4559381.1"/>
    </source>
</evidence>
<name>A0ABV9DKM0_9BACI</name>
<keyword evidence="3" id="KW-1185">Reference proteome</keyword>
<accession>A0ABV9DKM0</accession>
<dbReference type="EMBL" id="JBHSFU010000008">
    <property type="protein sequence ID" value="MFC4559381.1"/>
    <property type="molecule type" value="Genomic_DNA"/>
</dbReference>
<protein>
    <submittedName>
        <fullName evidence="2">Uncharacterized protein</fullName>
    </submittedName>
</protein>
<sequence>MISEPVSKRCDNRKMQAPQHPNTTDASEWFSIKYLPNGYYTLSFDFFVNWRTYQISNEIWLKRIVNHNSYSSWPTTNKTTVQSALDQCEGKNTLKRIGSFASKRNLRAIYHIFKDSINWVDYPASFISTEINSKGNIARITKNDLGFIKDEIIRLSGKKIYVGQKGLSYSSTALECYLANQKTGATWPGDVDAILFNKDDEPISIIEYKKNTIHPRKSYHTPIIKEGLSNFYSPTKWAKDNSKYNRLSIFRDYIGDKELPIIIVYYPSWESDKPEKNIIKLEEIGGKVNSLKTIQEKTLAVPYTTKDKKSLVATLLNMV</sequence>
<proteinExistence type="predicted"/>
<organism evidence="2 3">
    <name type="scientific">Virgibacillus kekensis</name>
    <dbReference type="NCBI Taxonomy" id="202261"/>
    <lineage>
        <taxon>Bacteria</taxon>
        <taxon>Bacillati</taxon>
        <taxon>Bacillota</taxon>
        <taxon>Bacilli</taxon>
        <taxon>Bacillales</taxon>
        <taxon>Bacillaceae</taxon>
        <taxon>Virgibacillus</taxon>
    </lineage>
</organism>
<dbReference type="Proteomes" id="UP001595989">
    <property type="component" value="Unassembled WGS sequence"/>
</dbReference>
<feature type="region of interest" description="Disordered" evidence="1">
    <location>
        <begin position="1"/>
        <end position="23"/>
    </location>
</feature>
<evidence type="ECO:0000256" key="1">
    <source>
        <dbReference type="SAM" id="MobiDB-lite"/>
    </source>
</evidence>
<evidence type="ECO:0000313" key="3">
    <source>
        <dbReference type="Proteomes" id="UP001595989"/>
    </source>
</evidence>